<keyword evidence="8 12" id="KW-0067">ATP-binding</keyword>
<comment type="caution">
    <text evidence="14">The sequence shown here is derived from an EMBL/GenBank/DDBJ whole genome shotgun (WGS) entry which is preliminary data.</text>
</comment>
<feature type="binding site" evidence="12">
    <location>
        <begin position="281"/>
        <end position="282"/>
    </location>
    <ligand>
        <name>ATP</name>
        <dbReference type="ChEBI" id="CHEBI:30616"/>
    </ligand>
</feature>
<evidence type="ECO:0000256" key="10">
    <source>
        <dbReference type="ARBA" id="ARBA00022958"/>
    </source>
</evidence>
<keyword evidence="12" id="KW-0539">Nucleus</keyword>
<evidence type="ECO:0000256" key="9">
    <source>
        <dbReference type="ARBA" id="ARBA00022842"/>
    </source>
</evidence>
<dbReference type="InterPro" id="IPR011877">
    <property type="entry name" value="Ribokinase"/>
</dbReference>
<feature type="binding site" evidence="12">
    <location>
        <position position="192"/>
    </location>
    <ligand>
        <name>ATP</name>
        <dbReference type="ChEBI" id="CHEBI:30616"/>
    </ligand>
</feature>
<comment type="similarity">
    <text evidence="12">Belongs to the carbohydrate kinase PfkB family. Ribokinase subfamily.</text>
</comment>
<feature type="binding site" evidence="12">
    <location>
        <position position="282"/>
    </location>
    <ligand>
        <name>substrate</name>
    </ligand>
</feature>
<feature type="active site" description="Proton acceptor" evidence="12">
    <location>
        <position position="282"/>
    </location>
</feature>
<keyword evidence="6 12" id="KW-0547">Nucleotide-binding</keyword>
<dbReference type="GO" id="GO:0019303">
    <property type="term" value="P:D-ribose catabolic process"/>
    <property type="evidence" value="ECO:0007669"/>
    <property type="project" value="UniProtKB-UniRule"/>
</dbReference>
<accession>A0A835YZQ8</accession>
<keyword evidence="4 12" id="KW-0808">Transferase</keyword>
<feature type="binding site" evidence="12">
    <location>
        <position position="147"/>
    </location>
    <ligand>
        <name>substrate</name>
    </ligand>
</feature>
<reference evidence="14" key="1">
    <citation type="submission" date="2021-02" db="EMBL/GenBank/DDBJ databases">
        <title>First Annotated Genome of the Yellow-green Alga Tribonema minus.</title>
        <authorList>
            <person name="Mahan K.M."/>
        </authorList>
    </citation>
    <scope>NUCLEOTIDE SEQUENCE</scope>
    <source>
        <strain evidence="14">UTEX B ZZ1240</strain>
    </source>
</reference>
<dbReference type="GO" id="GO:0004747">
    <property type="term" value="F:ribokinase activity"/>
    <property type="evidence" value="ECO:0007669"/>
    <property type="project" value="UniProtKB-UniRule"/>
</dbReference>
<proteinExistence type="inferred from homology"/>
<protein>
    <recommendedName>
        <fullName evidence="3 12">Ribokinase</fullName>
        <shortName evidence="12">RK</shortName>
        <ecNumber evidence="2 12">2.7.1.15</ecNumber>
    </recommendedName>
</protein>
<dbReference type="Pfam" id="PF00294">
    <property type="entry name" value="PfkB"/>
    <property type="match status" value="1"/>
</dbReference>
<dbReference type="PANTHER" id="PTHR10584">
    <property type="entry name" value="SUGAR KINASE"/>
    <property type="match status" value="1"/>
</dbReference>
<evidence type="ECO:0000256" key="3">
    <source>
        <dbReference type="ARBA" id="ARBA00016943"/>
    </source>
</evidence>
<dbReference type="PROSITE" id="PS00584">
    <property type="entry name" value="PFKB_KINASES_2"/>
    <property type="match status" value="1"/>
</dbReference>
<keyword evidence="12" id="KW-0963">Cytoplasm</keyword>
<feature type="binding site" evidence="12">
    <location>
        <begin position="231"/>
        <end position="236"/>
    </location>
    <ligand>
        <name>ATP</name>
        <dbReference type="ChEBI" id="CHEBI:30616"/>
    </ligand>
</feature>
<dbReference type="SUPFAM" id="SSF53613">
    <property type="entry name" value="Ribokinase-like"/>
    <property type="match status" value="1"/>
</dbReference>
<evidence type="ECO:0000313" key="15">
    <source>
        <dbReference type="Proteomes" id="UP000664859"/>
    </source>
</evidence>
<comment type="caution">
    <text evidence="12">Lacks conserved residue(s) required for the propagation of feature annotation.</text>
</comment>
<evidence type="ECO:0000256" key="2">
    <source>
        <dbReference type="ARBA" id="ARBA00012035"/>
    </source>
</evidence>
<dbReference type="InterPro" id="IPR011611">
    <property type="entry name" value="PfkB_dom"/>
</dbReference>
<organism evidence="14 15">
    <name type="scientific">Tribonema minus</name>
    <dbReference type="NCBI Taxonomy" id="303371"/>
    <lineage>
        <taxon>Eukaryota</taxon>
        <taxon>Sar</taxon>
        <taxon>Stramenopiles</taxon>
        <taxon>Ochrophyta</taxon>
        <taxon>PX clade</taxon>
        <taxon>Xanthophyceae</taxon>
        <taxon>Tribonematales</taxon>
        <taxon>Tribonemataceae</taxon>
        <taxon>Tribonema</taxon>
    </lineage>
</organism>
<feature type="binding site" evidence="12">
    <location>
        <position position="315"/>
    </location>
    <ligand>
        <name>K(+)</name>
        <dbReference type="ChEBI" id="CHEBI:29103"/>
    </ligand>
</feature>
<comment type="similarity">
    <text evidence="1">Belongs to the carbohydrate kinase pfkB family.</text>
</comment>
<comment type="pathway">
    <text evidence="12">Carbohydrate metabolism; D-ribose degradation; D-ribose 5-phosphate from beta-D-ribopyranose: step 2/2.</text>
</comment>
<evidence type="ECO:0000256" key="12">
    <source>
        <dbReference type="HAMAP-Rule" id="MF_03215"/>
    </source>
</evidence>
<keyword evidence="10 12" id="KW-0630">Potassium</keyword>
<dbReference type="Proteomes" id="UP000664859">
    <property type="component" value="Unassembled WGS sequence"/>
</dbReference>
<dbReference type="Gene3D" id="3.40.1190.20">
    <property type="match status" value="1"/>
</dbReference>
<comment type="function">
    <text evidence="12">Catalyzes the phosphorylation of ribose at O-5 in a reaction requiring ATP and magnesium. The resulting D-ribose-5-phosphate can then be used either for sythesis of nucleotides, histidine, and tryptophan, or as a component of the pentose phosphate pathway.</text>
</comment>
<evidence type="ECO:0000256" key="7">
    <source>
        <dbReference type="ARBA" id="ARBA00022777"/>
    </source>
</evidence>
<evidence type="ECO:0000256" key="6">
    <source>
        <dbReference type="ARBA" id="ARBA00022741"/>
    </source>
</evidence>
<dbReference type="EMBL" id="JAFCMP010000168">
    <property type="protein sequence ID" value="KAG5184336.1"/>
    <property type="molecule type" value="Genomic_DNA"/>
</dbReference>
<feature type="domain" description="Carbohydrate kinase PfkB" evidence="13">
    <location>
        <begin position="8"/>
        <end position="323"/>
    </location>
</feature>
<dbReference type="UniPathway" id="UPA00916">
    <property type="reaction ID" value="UER00889"/>
</dbReference>
<name>A0A835YZQ8_9STRA</name>
<comment type="subunit">
    <text evidence="12">Homodimer.</text>
</comment>
<dbReference type="EC" id="2.7.1.15" evidence="2 12"/>
<feature type="binding site" evidence="12">
    <location>
        <begin position="44"/>
        <end position="48"/>
    </location>
    <ligand>
        <name>substrate</name>
    </ligand>
</feature>
<comment type="cofactor">
    <cofactor evidence="12">
        <name>Mg(2+)</name>
        <dbReference type="ChEBI" id="CHEBI:18420"/>
    </cofactor>
    <text evidence="12">Requires a divalent cation, most likely magnesium in vivo, as an electrophilic catalyst to aid phosphoryl group transfer. It is the chelate of the metal and the nucleotide that is the actual substrate.</text>
</comment>
<dbReference type="PANTHER" id="PTHR10584:SF166">
    <property type="entry name" value="RIBOKINASE"/>
    <property type="match status" value="1"/>
</dbReference>
<comment type="catalytic activity">
    <reaction evidence="12">
        <text>D-ribose + ATP = D-ribose 5-phosphate + ADP + H(+)</text>
        <dbReference type="Rhea" id="RHEA:13697"/>
        <dbReference type="ChEBI" id="CHEBI:15378"/>
        <dbReference type="ChEBI" id="CHEBI:30616"/>
        <dbReference type="ChEBI" id="CHEBI:47013"/>
        <dbReference type="ChEBI" id="CHEBI:78346"/>
        <dbReference type="ChEBI" id="CHEBI:456216"/>
        <dbReference type="EC" id="2.7.1.15"/>
    </reaction>
</comment>
<keyword evidence="15" id="KW-1185">Reference proteome</keyword>
<evidence type="ECO:0000259" key="13">
    <source>
        <dbReference type="Pfam" id="PF00294"/>
    </source>
</evidence>
<feature type="binding site" evidence="12">
    <location>
        <position position="321"/>
    </location>
    <ligand>
        <name>K(+)</name>
        <dbReference type="ChEBI" id="CHEBI:29103"/>
    </ligand>
</feature>
<evidence type="ECO:0000256" key="8">
    <source>
        <dbReference type="ARBA" id="ARBA00022840"/>
    </source>
</evidence>
<evidence type="ECO:0000256" key="5">
    <source>
        <dbReference type="ARBA" id="ARBA00022723"/>
    </source>
</evidence>
<dbReference type="OrthoDB" id="415590at2759"/>
<dbReference type="AlphaFoldDB" id="A0A835YZQ8"/>
<dbReference type="GO" id="GO:0005634">
    <property type="term" value="C:nucleus"/>
    <property type="evidence" value="ECO:0007669"/>
    <property type="project" value="UniProtKB-SubCell"/>
</dbReference>
<dbReference type="InterPro" id="IPR002173">
    <property type="entry name" value="Carboh/pur_kinase_PfkB_CS"/>
</dbReference>
<keyword evidence="9 12" id="KW-0460">Magnesium</keyword>
<gene>
    <name evidence="14" type="ORF">JKP88DRAFT_269747</name>
</gene>
<feature type="binding site" evidence="12">
    <location>
        <position position="312"/>
    </location>
    <ligand>
        <name>K(+)</name>
        <dbReference type="ChEBI" id="CHEBI:29103"/>
    </ligand>
</feature>
<feature type="binding site" evidence="12">
    <location>
        <position position="278"/>
    </location>
    <ligand>
        <name>K(+)</name>
        <dbReference type="ChEBI" id="CHEBI:29103"/>
    </ligand>
</feature>
<evidence type="ECO:0000313" key="14">
    <source>
        <dbReference type="EMBL" id="KAG5184336.1"/>
    </source>
</evidence>
<feature type="binding site" evidence="12">
    <location>
        <position position="317"/>
    </location>
    <ligand>
        <name>K(+)</name>
        <dbReference type="ChEBI" id="CHEBI:29103"/>
    </ligand>
</feature>
<dbReference type="GO" id="GO:0046872">
    <property type="term" value="F:metal ion binding"/>
    <property type="evidence" value="ECO:0007669"/>
    <property type="project" value="UniProtKB-KW"/>
</dbReference>
<dbReference type="CDD" id="cd01174">
    <property type="entry name" value="ribokinase"/>
    <property type="match status" value="1"/>
</dbReference>
<dbReference type="PRINTS" id="PR00990">
    <property type="entry name" value="RIBOKINASE"/>
</dbReference>
<comment type="activity regulation">
    <text evidence="12">Activated by a monovalent cation that binds near, but not in, the active site. The most likely occupant of the site in vivo is potassium. Ion binding induces a conformational change that may alter substrate affinity.</text>
</comment>
<keyword evidence="5 12" id="KW-0479">Metal-binding</keyword>
<dbReference type="InterPro" id="IPR029056">
    <property type="entry name" value="Ribokinase-like"/>
</dbReference>
<feature type="binding site" evidence="12">
    <location>
        <position position="276"/>
    </location>
    <ligand>
        <name>K(+)</name>
        <dbReference type="ChEBI" id="CHEBI:29103"/>
    </ligand>
</feature>
<sequence>MSSDCAVEVVVVGSCNSDLTTFAERLPRPGETITGTGFESAFGGKGSNQAVCAARLGARVAMVAKVGGDKHGDEQVENLASNGVDTSQVTRAARGVPTGVAQVCVDTATGQNTIVIVPGANGVVAPADVAAADALFAGAKVTVCQLEIPQDATLAALRRGREHGHVTIFNPAPAPAALLPGILEASDIVCPNETELELLCGDGGADCSTLEGVERAARAMLERGAGSVVATLGERGALLVPGRFGGKSGSSGDGSDDSAQRAVRHFPAPAGAKAVDTTGAGDAFVGALAAQLARGRSLSAAAAAAVRVASVSVGARGAQASYPRAAGLPAELRLAQRSGGN</sequence>
<keyword evidence="11 12" id="KW-0119">Carbohydrate metabolism</keyword>
<evidence type="ECO:0000256" key="4">
    <source>
        <dbReference type="ARBA" id="ARBA00022679"/>
    </source>
</evidence>
<dbReference type="GO" id="GO:0005829">
    <property type="term" value="C:cytosol"/>
    <property type="evidence" value="ECO:0007669"/>
    <property type="project" value="TreeGrafter"/>
</dbReference>
<dbReference type="GO" id="GO:0005524">
    <property type="term" value="F:ATP binding"/>
    <property type="evidence" value="ECO:0007669"/>
    <property type="project" value="UniProtKB-UniRule"/>
</dbReference>
<evidence type="ECO:0000256" key="11">
    <source>
        <dbReference type="ARBA" id="ARBA00023277"/>
    </source>
</evidence>
<comment type="subcellular location">
    <subcellularLocation>
        <location evidence="12">Cytoplasm</location>
    </subcellularLocation>
    <subcellularLocation>
        <location evidence="12">Nucleus</location>
    </subcellularLocation>
</comment>
<evidence type="ECO:0000256" key="1">
    <source>
        <dbReference type="ARBA" id="ARBA00005380"/>
    </source>
</evidence>
<keyword evidence="7 12" id="KW-0418">Kinase</keyword>
<dbReference type="HAMAP" id="MF_01987">
    <property type="entry name" value="Ribokinase"/>
    <property type="match status" value="1"/>
</dbReference>
<feature type="binding site" evidence="12">
    <location>
        <begin position="16"/>
        <end position="18"/>
    </location>
    <ligand>
        <name>substrate</name>
    </ligand>
</feature>
<dbReference type="InterPro" id="IPR002139">
    <property type="entry name" value="Ribo/fructo_kinase"/>
</dbReference>